<keyword evidence="3" id="KW-1185">Reference proteome</keyword>
<evidence type="ECO:0008006" key="4">
    <source>
        <dbReference type="Google" id="ProtNLM"/>
    </source>
</evidence>
<feature type="transmembrane region" description="Helical" evidence="1">
    <location>
        <begin position="229"/>
        <end position="254"/>
    </location>
</feature>
<name>A0A090N802_AFIFE</name>
<feature type="transmembrane region" description="Helical" evidence="1">
    <location>
        <begin position="204"/>
        <end position="223"/>
    </location>
</feature>
<evidence type="ECO:0000313" key="3">
    <source>
        <dbReference type="Proteomes" id="UP000035762"/>
    </source>
</evidence>
<protein>
    <recommendedName>
        <fullName evidence="4">DUF2157 domain-containing protein</fullName>
    </recommendedName>
</protein>
<organism evidence="2 3">
    <name type="scientific">Afipia felis</name>
    <name type="common">Cat scratch disease bacillus</name>
    <dbReference type="NCBI Taxonomy" id="1035"/>
    <lineage>
        <taxon>Bacteria</taxon>
        <taxon>Pseudomonadati</taxon>
        <taxon>Pseudomonadota</taxon>
        <taxon>Alphaproteobacteria</taxon>
        <taxon>Hyphomicrobiales</taxon>
        <taxon>Nitrobacteraceae</taxon>
        <taxon>Afipia</taxon>
    </lineage>
</organism>
<dbReference type="AlphaFoldDB" id="A0A090N802"/>
<feature type="transmembrane region" description="Helical" evidence="1">
    <location>
        <begin position="266"/>
        <end position="290"/>
    </location>
</feature>
<dbReference type="OrthoDB" id="1675191at2"/>
<feature type="transmembrane region" description="Helical" evidence="1">
    <location>
        <begin position="101"/>
        <end position="122"/>
    </location>
</feature>
<keyword evidence="1" id="KW-0812">Transmembrane</keyword>
<feature type="transmembrane region" description="Helical" evidence="1">
    <location>
        <begin position="169"/>
        <end position="192"/>
    </location>
</feature>
<dbReference type="RefSeq" id="WP_009339937.1">
    <property type="nucleotide sequence ID" value="NZ_CCAZ020000002.1"/>
</dbReference>
<evidence type="ECO:0000313" key="2">
    <source>
        <dbReference type="EMBL" id="CEG09283.1"/>
    </source>
</evidence>
<keyword evidence="1" id="KW-0472">Membrane</keyword>
<accession>A0A090N802</accession>
<comment type="caution">
    <text evidence="2">The sequence shown here is derived from an EMBL/GenBank/DDBJ whole genome shotgun (WGS) entry which is preliminary data.</text>
</comment>
<reference evidence="2 3" key="1">
    <citation type="journal article" date="2014" name="Genome Announc.">
        <title>Genome Sequence of Afipia felis Strain 76713, Isolated in Hospital Water Using an Amoeba Co-Culture Procedure.</title>
        <authorList>
            <person name="Benamar S."/>
            <person name="La Scola B."/>
            <person name="Croce O."/>
        </authorList>
    </citation>
    <scope>NUCLEOTIDE SEQUENCE [LARGE SCALE GENOMIC DNA]</scope>
    <source>
        <strain evidence="2 3">76713</strain>
    </source>
</reference>
<dbReference type="EMBL" id="CCAZ020000002">
    <property type="protein sequence ID" value="CEG09283.1"/>
    <property type="molecule type" value="Genomic_DNA"/>
</dbReference>
<feature type="transmembrane region" description="Helical" evidence="1">
    <location>
        <begin position="302"/>
        <end position="322"/>
    </location>
</feature>
<keyword evidence="1" id="KW-1133">Transmembrane helix</keyword>
<evidence type="ECO:0000256" key="1">
    <source>
        <dbReference type="SAM" id="Phobius"/>
    </source>
</evidence>
<gene>
    <name evidence="2" type="ORF">BN961_02708</name>
</gene>
<sequence length="351" mass="38344">MTYSKTDLQAATDAGIISAGQLETLLAFLQSRGTASPSSPKFDVVHVLWYAGALIVMAAMGLFSTLAFSQMGGQALTATALVYAALFTWAGYYLWTVKNLQTPGGLLIAIAVSMAPLAVYGIQDSLGLWSKFGKPGTTRDFYIWVRGSWIFMELAAIAAAALALRFYRFPFIVFLAAFALWFLSMDIVPWITGSKLRDFETARIVSIWFGLAILCIAVAVNSYQRSGDFAFWLYLFGVLTFWGGISATSGGTALQKALYCAMNVGFLFLAVFLGRRVFAVFGTIGIAMYLGDLAEKVFKDSLLFPFALSLIGVVIIAFGLYYHRHQTAIAGWIDARMPETLKRLRPANGVT</sequence>
<feature type="transmembrane region" description="Helical" evidence="1">
    <location>
        <begin position="143"/>
        <end position="163"/>
    </location>
</feature>
<feature type="transmembrane region" description="Helical" evidence="1">
    <location>
        <begin position="75"/>
        <end position="95"/>
    </location>
</feature>
<proteinExistence type="predicted"/>
<feature type="transmembrane region" description="Helical" evidence="1">
    <location>
        <begin position="47"/>
        <end position="68"/>
    </location>
</feature>
<dbReference type="STRING" id="1035.BN961_02708"/>
<dbReference type="Proteomes" id="UP000035762">
    <property type="component" value="Unassembled WGS sequence"/>
</dbReference>